<dbReference type="HOGENOM" id="CLU_2839428_0_0_2"/>
<dbReference type="OrthoDB" id="34428at2157"/>
<reference evidence="1 2" key="1">
    <citation type="submission" date="2012-01" db="EMBL/GenBank/DDBJ databases">
        <title>Improved High-Quality Draft sequence of Metallosphaera yellowstonensis MK1.</title>
        <authorList>
            <consortium name="US DOE Joint Genome Institute"/>
            <person name="Lucas S."/>
            <person name="Han J."/>
            <person name="Cheng J.-F."/>
            <person name="Goodwin L."/>
            <person name="Pitluck S."/>
            <person name="Peters L."/>
            <person name="Teshima H."/>
            <person name="Detter J.C."/>
            <person name="Han C."/>
            <person name="Tapia R."/>
            <person name="Land M."/>
            <person name="Hauser L."/>
            <person name="Kyrpides N."/>
            <person name="Kozubal M."/>
            <person name="Macur R.E."/>
            <person name="Jay Z."/>
            <person name="Inskeep W."/>
            <person name="Woyke T."/>
        </authorList>
    </citation>
    <scope>NUCLEOTIDE SEQUENCE [LARGE SCALE GENOMIC DNA]</scope>
    <source>
        <strain evidence="1 2">MK1</strain>
    </source>
</reference>
<accession>H2C7Z9</accession>
<protein>
    <submittedName>
        <fullName evidence="1">Uncharacterized protein</fullName>
    </submittedName>
</protein>
<name>H2C7Z9_9CREN</name>
<dbReference type="Proteomes" id="UP000003980">
    <property type="component" value="Unassembled WGS sequence"/>
</dbReference>
<sequence length="64" mass="7388">MDIEDVKVIRSIYTELRARIPSDCAEILDKHFSNIIKDIKTFGIEGALKRWNVGEDEVEPIIED</sequence>
<keyword evidence="2" id="KW-1185">Reference proteome</keyword>
<proteinExistence type="predicted"/>
<dbReference type="eggNOG" id="arCOG10437">
    <property type="taxonomic scope" value="Archaea"/>
</dbReference>
<evidence type="ECO:0000313" key="1">
    <source>
        <dbReference type="EMBL" id="EHP68275.1"/>
    </source>
</evidence>
<dbReference type="EMBL" id="JH597770">
    <property type="protein sequence ID" value="EHP68275.1"/>
    <property type="molecule type" value="Genomic_DNA"/>
</dbReference>
<evidence type="ECO:0000313" key="2">
    <source>
        <dbReference type="Proteomes" id="UP000003980"/>
    </source>
</evidence>
<gene>
    <name evidence="1" type="ORF">MetMK1DRAFT_00026980</name>
</gene>
<dbReference type="AlphaFoldDB" id="H2C7Z9"/>
<organism evidence="1 2">
    <name type="scientific">Metallosphaera yellowstonensis MK1</name>
    <dbReference type="NCBI Taxonomy" id="671065"/>
    <lineage>
        <taxon>Archaea</taxon>
        <taxon>Thermoproteota</taxon>
        <taxon>Thermoprotei</taxon>
        <taxon>Sulfolobales</taxon>
        <taxon>Sulfolobaceae</taxon>
        <taxon>Metallosphaera</taxon>
    </lineage>
</organism>
<dbReference type="RefSeq" id="WP_009074507.1">
    <property type="nucleotide sequence ID" value="NZ_JH597770.1"/>
</dbReference>